<keyword evidence="2" id="KW-1185">Reference proteome</keyword>
<accession>A0ABN7VW16</accession>
<dbReference type="Proteomes" id="UP000789901">
    <property type="component" value="Unassembled WGS sequence"/>
</dbReference>
<sequence length="174" mass="20500">AFFNLFNQIQKHISSNLHNELNEIPYAISHHVCLKFNIEQELDIELAIEGICRISVAHLEPERSKEICPDRLIVDQLKIQLTNRRVSYNYKSIKQDMISFLNNILFQELEFQETGIINCHKQGWILKENQKFEKRDRGKKISKHIITYLKGYFLAVKVDSLEESDVPKMLTIQN</sequence>
<comment type="caution">
    <text evidence="1">The sequence shown here is derived from an EMBL/GenBank/DDBJ whole genome shotgun (WGS) entry which is preliminary data.</text>
</comment>
<protein>
    <submittedName>
        <fullName evidence="1">17898_t:CDS:1</fullName>
    </submittedName>
</protein>
<gene>
    <name evidence="1" type="ORF">GMARGA_LOCUS23355</name>
</gene>
<evidence type="ECO:0000313" key="1">
    <source>
        <dbReference type="EMBL" id="CAG8802126.1"/>
    </source>
</evidence>
<dbReference type="EMBL" id="CAJVQB010023533">
    <property type="protein sequence ID" value="CAG8802126.1"/>
    <property type="molecule type" value="Genomic_DNA"/>
</dbReference>
<organism evidence="1 2">
    <name type="scientific">Gigaspora margarita</name>
    <dbReference type="NCBI Taxonomy" id="4874"/>
    <lineage>
        <taxon>Eukaryota</taxon>
        <taxon>Fungi</taxon>
        <taxon>Fungi incertae sedis</taxon>
        <taxon>Mucoromycota</taxon>
        <taxon>Glomeromycotina</taxon>
        <taxon>Glomeromycetes</taxon>
        <taxon>Diversisporales</taxon>
        <taxon>Gigasporaceae</taxon>
        <taxon>Gigaspora</taxon>
    </lineage>
</organism>
<evidence type="ECO:0000313" key="2">
    <source>
        <dbReference type="Proteomes" id="UP000789901"/>
    </source>
</evidence>
<feature type="non-terminal residue" evidence="1">
    <location>
        <position position="1"/>
    </location>
</feature>
<reference evidence="1 2" key="1">
    <citation type="submission" date="2021-06" db="EMBL/GenBank/DDBJ databases">
        <authorList>
            <person name="Kallberg Y."/>
            <person name="Tangrot J."/>
            <person name="Rosling A."/>
        </authorList>
    </citation>
    <scope>NUCLEOTIDE SEQUENCE [LARGE SCALE GENOMIC DNA]</scope>
    <source>
        <strain evidence="1 2">120-4 pot B 10/14</strain>
    </source>
</reference>
<name>A0ABN7VW16_GIGMA</name>
<proteinExistence type="predicted"/>